<keyword evidence="1" id="KW-0472">Membrane</keyword>
<dbReference type="Gene3D" id="2.60.120.1110">
    <property type="match status" value="1"/>
</dbReference>
<dbReference type="AlphaFoldDB" id="A0A2A2PJC0"/>
<proteinExistence type="predicted"/>
<evidence type="ECO:0000313" key="3">
    <source>
        <dbReference type="Proteomes" id="UP000217830"/>
    </source>
</evidence>
<organism evidence="2 3">
    <name type="scientific">Pseudomonas moraviensis</name>
    <dbReference type="NCBI Taxonomy" id="321662"/>
    <lineage>
        <taxon>Bacteria</taxon>
        <taxon>Pseudomonadati</taxon>
        <taxon>Pseudomonadota</taxon>
        <taxon>Gammaproteobacteria</taxon>
        <taxon>Pseudomonadales</taxon>
        <taxon>Pseudomonadaceae</taxon>
        <taxon>Pseudomonas</taxon>
    </lineage>
</organism>
<comment type="caution">
    <text evidence="2">The sequence shown here is derived from an EMBL/GenBank/DDBJ whole genome shotgun (WGS) entry which is preliminary data.</text>
</comment>
<protein>
    <submittedName>
        <fullName evidence="2">Uncharacterized protein</fullName>
    </submittedName>
</protein>
<name>A0A2A2PJC0_9PSED</name>
<dbReference type="Proteomes" id="UP000217830">
    <property type="component" value="Unassembled WGS sequence"/>
</dbReference>
<keyword evidence="1" id="KW-1133">Transmembrane helix</keyword>
<evidence type="ECO:0000256" key="1">
    <source>
        <dbReference type="SAM" id="Phobius"/>
    </source>
</evidence>
<keyword evidence="3" id="KW-1185">Reference proteome</keyword>
<dbReference type="EMBL" id="NRST01000001">
    <property type="protein sequence ID" value="PAW55544.1"/>
    <property type="molecule type" value="Genomic_DNA"/>
</dbReference>
<accession>A0A2A2PJC0</accession>
<reference evidence="2 3" key="1">
    <citation type="submission" date="2017-08" db="EMBL/GenBank/DDBJ databases">
        <title>Draft Genome Sequence of Pseudomonas moraviensis TYU6, isolated from Taxus cuspidata by using PacBio Single-Molecule Real-Time Technology.</title>
        <authorList>
            <person name="Baek K.-H."/>
            <person name="Mishra A.K."/>
        </authorList>
    </citation>
    <scope>NUCLEOTIDE SEQUENCE [LARGE SCALE GENOMIC DNA]</scope>
    <source>
        <strain evidence="2 3">TYU6</strain>
    </source>
</reference>
<dbReference type="RefSeq" id="WP_095667526.1">
    <property type="nucleotide sequence ID" value="NZ_NRSS01000004.1"/>
</dbReference>
<evidence type="ECO:0000313" key="2">
    <source>
        <dbReference type="EMBL" id="PAW55544.1"/>
    </source>
</evidence>
<dbReference type="Pfam" id="PF21190">
    <property type="entry name" value="Bbp16"/>
    <property type="match status" value="1"/>
</dbReference>
<dbReference type="InterPro" id="IPR048922">
    <property type="entry name" value="Bbp16"/>
</dbReference>
<sequence>MITDKLNTFAAAQVVTATAPSTDVIDLGPLTHGNTRRDIGAGEPIYLVVAVLVAAAAAGAATTNIQLQTSDDNSTWVTLFDSGALALSDLAAGKRPVQVAVPRGVRRYLRVNYVIGTGPLTAGTFWAGLVKDVQDTAVYASGSVIL</sequence>
<feature type="transmembrane region" description="Helical" evidence="1">
    <location>
        <begin position="45"/>
        <end position="65"/>
    </location>
</feature>
<gene>
    <name evidence="2" type="ORF">CKQ80_09565</name>
</gene>
<keyword evidence="1" id="KW-0812">Transmembrane</keyword>